<protein>
    <submittedName>
        <fullName evidence="1">M6 family metalloprotease domain-containing protein</fullName>
    </submittedName>
</protein>
<dbReference type="PANTHER" id="PTHR41775:SF1">
    <property type="entry name" value="PEPTIDASE M6-LIKE DOMAIN-CONTAINING PROTEIN"/>
    <property type="match status" value="1"/>
</dbReference>
<sequence>MDSRGWGPGRRACAALTALTAAVTWSVSTSQPTVAVAAPAAPSGLSLPSGPCALPRTGVHHSEGLDSWHPDYPVPRGELRVALIFLAFPDSEPRLSPARLAADHFPATREFFHRASYGRLGLRVEALSRWLVMPRPSGEYGISRDWDAGLRDRYLRDAVRAADDLLDFRRYDMVHLVADPDAPGVDSDATKVVNLDPPLTADGHAIRRFGTVFEKHPPDHNVLAHETAHVFDLPDLYSRPPAGSNADWDTHVGDWDLMGSQFGLSPDLLAWHKWKLGWLDPGQVDCVSAPGTTVHRVAPVETPGGKKMVAVRTGPSTVHALEVRSTAGNNATSCTTGVLVYRVRNDLASGDGPVRVLDGHPRTSACRGRSVYPPLADAPLRPGETLRTGKDAGVTVRVERRHPDGSYSVRVTRERTG</sequence>
<proteinExistence type="predicted"/>
<dbReference type="GO" id="GO:0008237">
    <property type="term" value="F:metallopeptidase activity"/>
    <property type="evidence" value="ECO:0007669"/>
    <property type="project" value="UniProtKB-KW"/>
</dbReference>
<dbReference type="Proteomes" id="UP001501358">
    <property type="component" value="Unassembled WGS sequence"/>
</dbReference>
<evidence type="ECO:0000313" key="2">
    <source>
        <dbReference type="Proteomes" id="UP001501358"/>
    </source>
</evidence>
<accession>A0ABN3KQ52</accession>
<keyword evidence="1" id="KW-0482">Metalloprotease</keyword>
<keyword evidence="1" id="KW-0645">Protease</keyword>
<keyword evidence="2" id="KW-1185">Reference proteome</keyword>
<dbReference type="NCBIfam" id="TIGR03296">
    <property type="entry name" value="M6dom_TIGR03296"/>
    <property type="match status" value="1"/>
</dbReference>
<organism evidence="1 2">
    <name type="scientific">Streptomyces thermolineatus</name>
    <dbReference type="NCBI Taxonomy" id="44033"/>
    <lineage>
        <taxon>Bacteria</taxon>
        <taxon>Bacillati</taxon>
        <taxon>Actinomycetota</taxon>
        <taxon>Actinomycetes</taxon>
        <taxon>Kitasatosporales</taxon>
        <taxon>Streptomycetaceae</taxon>
        <taxon>Streptomyces</taxon>
    </lineage>
</organism>
<dbReference type="RefSeq" id="WP_344381096.1">
    <property type="nucleotide sequence ID" value="NZ_BAAATA010000001.1"/>
</dbReference>
<evidence type="ECO:0000313" key="1">
    <source>
        <dbReference type="EMBL" id="GAA2469432.1"/>
    </source>
</evidence>
<dbReference type="PANTHER" id="PTHR41775">
    <property type="entry name" value="SECRETED PROTEIN-RELATED"/>
    <property type="match status" value="1"/>
</dbReference>
<reference evidence="1 2" key="1">
    <citation type="journal article" date="2019" name="Int. J. Syst. Evol. Microbiol.">
        <title>The Global Catalogue of Microorganisms (GCM) 10K type strain sequencing project: providing services to taxonomists for standard genome sequencing and annotation.</title>
        <authorList>
            <consortium name="The Broad Institute Genomics Platform"/>
            <consortium name="The Broad Institute Genome Sequencing Center for Infectious Disease"/>
            <person name="Wu L."/>
            <person name="Ma J."/>
        </authorList>
    </citation>
    <scope>NUCLEOTIDE SEQUENCE [LARGE SCALE GENOMIC DNA]</scope>
    <source>
        <strain evidence="1 2">JCM 6307</strain>
    </source>
</reference>
<dbReference type="EMBL" id="BAAATA010000001">
    <property type="protein sequence ID" value="GAA2469432.1"/>
    <property type="molecule type" value="Genomic_DNA"/>
</dbReference>
<keyword evidence="1" id="KW-0378">Hydrolase</keyword>
<name>A0ABN3KQ52_9ACTN</name>
<comment type="caution">
    <text evidence="1">The sequence shown here is derived from an EMBL/GenBank/DDBJ whole genome shotgun (WGS) entry which is preliminary data.</text>
</comment>
<dbReference type="InterPro" id="IPR008757">
    <property type="entry name" value="Peptidase_M6-like_domain"/>
</dbReference>
<gene>
    <name evidence="1" type="ORF">GCM10010406_01000</name>
</gene>